<name>A0A5B9FYZ3_9FLAO</name>
<dbReference type="EMBL" id="CP042831">
    <property type="protein sequence ID" value="QEE51266.1"/>
    <property type="molecule type" value="Genomic_DNA"/>
</dbReference>
<dbReference type="Proteomes" id="UP000321222">
    <property type="component" value="Chromosome"/>
</dbReference>
<dbReference type="RefSeq" id="WP_147584765.1">
    <property type="nucleotide sequence ID" value="NZ_CP042831.1"/>
</dbReference>
<dbReference type="AlphaFoldDB" id="A0A5B9FYZ3"/>
<protein>
    <recommendedName>
        <fullName evidence="3">Gliding motility-associated C-terminal domain-containing protein</fullName>
    </recommendedName>
</protein>
<reference evidence="1 2" key="1">
    <citation type="submission" date="2019-08" db="EMBL/GenBank/DDBJ databases">
        <title>Flavobacterium alkalisoli sp. nov., isolated from rhizosphere soil of Suaeda salsa.</title>
        <authorList>
            <person name="Sun J.-Q."/>
            <person name="Xu L."/>
        </authorList>
    </citation>
    <scope>NUCLEOTIDE SEQUENCE [LARGE SCALE GENOMIC DNA]</scope>
    <source>
        <strain evidence="1 2">XS-5</strain>
    </source>
</reference>
<gene>
    <name evidence="1" type="ORF">FUA48_17355</name>
</gene>
<keyword evidence="2" id="KW-1185">Reference proteome</keyword>
<evidence type="ECO:0000313" key="1">
    <source>
        <dbReference type="EMBL" id="QEE51266.1"/>
    </source>
</evidence>
<evidence type="ECO:0008006" key="3">
    <source>
        <dbReference type="Google" id="ProtNLM"/>
    </source>
</evidence>
<organism evidence="1 2">
    <name type="scientific">Flavobacterium alkalisoli</name>
    <dbReference type="NCBI Taxonomy" id="2602769"/>
    <lineage>
        <taxon>Bacteria</taxon>
        <taxon>Pseudomonadati</taxon>
        <taxon>Bacteroidota</taxon>
        <taxon>Flavobacteriia</taxon>
        <taxon>Flavobacteriales</taxon>
        <taxon>Flavobacteriaceae</taxon>
        <taxon>Flavobacterium</taxon>
    </lineage>
</organism>
<proteinExistence type="predicted"/>
<evidence type="ECO:0000313" key="2">
    <source>
        <dbReference type="Proteomes" id="UP000321222"/>
    </source>
</evidence>
<dbReference type="KEGG" id="fak:FUA48_17355"/>
<accession>A0A5B9FYZ3</accession>
<sequence length="584" mass="63424">MGKVTEQCNGLLDGSSDTLHVDPAPIAPALTALEECAFDNDGFENFDVQSVIDYIESQLTDVTVTAHETMDDAEFGTNAIDPVDYTNIEANTQTLYIRVSSAFTVCYDIEELQLIVHQAPIATEPAPYALCDNGPDDTDGEGIFVLPSRESEILGGLDPALYTVGYFATLEAAQANTPAIATPGSYTATNTDSPVYVRVTDNATGCYDIVELELIVNPLPVATQPTPYTLCDVNTIGGQPDEVEEFDLTTKIPEIIGVQTGINVTFHHTLADADANINEIQNPQAYTNQSNAEAIYVRVTFEATGCYRIVLLDIRVEPLPIVVPPSQEDLTMCDPDSDGHAQFDLDALVEDMINNGENLSVTFHETAQDAELGINAIPNTDNYTNTNAYNQTIYVRVENTVTGCYTATAYALNLIVVDTPQIDADLQDITLCDTDNNDQDAMAAVDLTVQDSYILEHLGNADPSDYIIHYFNNLTAAQNGAPRITNAAGYTAQDGEVIYVRIEDVATGCYSIESFTIHINIPLALTRPPVLSVCNEALPNDMTTEFDLTVMENTILGPFGVGLGYTVNYYEPGQPHRLPTLLLM</sequence>
<dbReference type="OrthoDB" id="9765926at2"/>